<dbReference type="GO" id="GO:0008270">
    <property type="term" value="F:zinc ion binding"/>
    <property type="evidence" value="ECO:0007669"/>
    <property type="project" value="UniProtKB-KW"/>
</dbReference>
<name>A0A9P5VE51_9FUNG</name>
<feature type="domain" description="Ubiquitin-like" evidence="2">
    <location>
        <begin position="84"/>
        <end position="150"/>
    </location>
</feature>
<dbReference type="Proteomes" id="UP000748756">
    <property type="component" value="Unassembled WGS sequence"/>
</dbReference>
<feature type="domain" description="RING-type" evidence="3">
    <location>
        <begin position="281"/>
        <end position="316"/>
    </location>
</feature>
<sequence>MVTTFDIIIVNNPGQYVTVPYKDTQPIFFVLESIRSQLGIKEEDIGRQDLYINGRHLEAQQHTTAHYRAFGRTLTYRNHSKSNMRITIKKLSGISVPLKVHSSMRISELKEMFHCKEGIPSDQPNDQYSLMDYNIQKECVVYLILRLHDGGTMLGMVFADEFVTSNVRKVDFLATAPPGRVASPATNVECKCAKKFGTLELLEESFICPNCDKSDKIVPVTVGFMSCRYHFHGIEAAGEQYTSDWKDATDEDCYQLFNSDKSTTWRRLVIEFTNASDCDECSICLECLRTSVTLGCGHMFHANCTSTRSGSCPNCRFNQDLTTGRTAWLI</sequence>
<dbReference type="Gene3D" id="3.30.40.10">
    <property type="entry name" value="Zinc/RING finger domain, C3HC4 (zinc finger)"/>
    <property type="match status" value="1"/>
</dbReference>
<dbReference type="PANTHER" id="PTHR10666">
    <property type="entry name" value="UBIQUITIN"/>
    <property type="match status" value="1"/>
</dbReference>
<dbReference type="SUPFAM" id="SSF57850">
    <property type="entry name" value="RING/U-box"/>
    <property type="match status" value="1"/>
</dbReference>
<evidence type="ECO:0000313" key="5">
    <source>
        <dbReference type="Proteomes" id="UP000748756"/>
    </source>
</evidence>
<organism evidence="4 5">
    <name type="scientific">Linnemannia schmuckeri</name>
    <dbReference type="NCBI Taxonomy" id="64567"/>
    <lineage>
        <taxon>Eukaryota</taxon>
        <taxon>Fungi</taxon>
        <taxon>Fungi incertae sedis</taxon>
        <taxon>Mucoromycota</taxon>
        <taxon>Mortierellomycotina</taxon>
        <taxon>Mortierellomycetes</taxon>
        <taxon>Mortierellales</taxon>
        <taxon>Mortierellaceae</taxon>
        <taxon>Linnemannia</taxon>
    </lineage>
</organism>
<dbReference type="InterPro" id="IPR000626">
    <property type="entry name" value="Ubiquitin-like_dom"/>
</dbReference>
<protein>
    <submittedName>
        <fullName evidence="4">Uncharacterized protein</fullName>
    </submittedName>
</protein>
<keyword evidence="1" id="KW-0863">Zinc-finger</keyword>
<dbReference type="PROSITE" id="PS50053">
    <property type="entry name" value="UBIQUITIN_2"/>
    <property type="match status" value="1"/>
</dbReference>
<dbReference type="SUPFAM" id="SSF54236">
    <property type="entry name" value="Ubiquitin-like"/>
    <property type="match status" value="1"/>
</dbReference>
<dbReference type="InterPro" id="IPR001841">
    <property type="entry name" value="Znf_RING"/>
</dbReference>
<evidence type="ECO:0000313" key="4">
    <source>
        <dbReference type="EMBL" id="KAF9154468.1"/>
    </source>
</evidence>
<dbReference type="Gene3D" id="3.10.20.90">
    <property type="entry name" value="Phosphatidylinositol 3-kinase Catalytic Subunit, Chain A, domain 1"/>
    <property type="match status" value="1"/>
</dbReference>
<dbReference type="SMART" id="SM00213">
    <property type="entry name" value="UBQ"/>
    <property type="match status" value="1"/>
</dbReference>
<dbReference type="InterPro" id="IPR050158">
    <property type="entry name" value="Ubiquitin_ubiquitin-like"/>
</dbReference>
<keyword evidence="5" id="KW-1185">Reference proteome</keyword>
<proteinExistence type="predicted"/>
<keyword evidence="1" id="KW-0862">Zinc</keyword>
<dbReference type="AlphaFoldDB" id="A0A9P5VE51"/>
<dbReference type="PROSITE" id="PS50089">
    <property type="entry name" value="ZF_RING_2"/>
    <property type="match status" value="1"/>
</dbReference>
<dbReference type="EMBL" id="JAAAUQ010000115">
    <property type="protein sequence ID" value="KAF9154468.1"/>
    <property type="molecule type" value="Genomic_DNA"/>
</dbReference>
<dbReference type="InterPro" id="IPR013083">
    <property type="entry name" value="Znf_RING/FYVE/PHD"/>
</dbReference>
<keyword evidence="1" id="KW-0479">Metal-binding</keyword>
<evidence type="ECO:0000256" key="1">
    <source>
        <dbReference type="PROSITE-ProRule" id="PRU00175"/>
    </source>
</evidence>
<dbReference type="SMART" id="SM00184">
    <property type="entry name" value="RING"/>
    <property type="match status" value="1"/>
</dbReference>
<gene>
    <name evidence="4" type="ORF">BG015_000876</name>
</gene>
<evidence type="ECO:0000259" key="2">
    <source>
        <dbReference type="PROSITE" id="PS50053"/>
    </source>
</evidence>
<dbReference type="OrthoDB" id="428577at2759"/>
<evidence type="ECO:0000259" key="3">
    <source>
        <dbReference type="PROSITE" id="PS50089"/>
    </source>
</evidence>
<comment type="caution">
    <text evidence="4">The sequence shown here is derived from an EMBL/GenBank/DDBJ whole genome shotgun (WGS) entry which is preliminary data.</text>
</comment>
<accession>A0A9P5VE51</accession>
<dbReference type="InterPro" id="IPR029071">
    <property type="entry name" value="Ubiquitin-like_domsf"/>
</dbReference>
<reference evidence="4" key="1">
    <citation type="journal article" date="2020" name="Fungal Divers.">
        <title>Resolving the Mortierellaceae phylogeny through synthesis of multi-gene phylogenetics and phylogenomics.</title>
        <authorList>
            <person name="Vandepol N."/>
            <person name="Liber J."/>
            <person name="Desiro A."/>
            <person name="Na H."/>
            <person name="Kennedy M."/>
            <person name="Barry K."/>
            <person name="Grigoriev I.V."/>
            <person name="Miller A.N."/>
            <person name="O'Donnell K."/>
            <person name="Stajich J.E."/>
            <person name="Bonito G."/>
        </authorList>
    </citation>
    <scope>NUCLEOTIDE SEQUENCE</scope>
    <source>
        <strain evidence="4">NRRL 6426</strain>
    </source>
</reference>